<name>A0A1I7JS60_9BACL</name>
<dbReference type="Pfam" id="PF21715">
    <property type="entry name" value="CggR_N"/>
    <property type="match status" value="1"/>
</dbReference>
<dbReference type="InterPro" id="IPR051054">
    <property type="entry name" value="SorC_transcr_regulators"/>
</dbReference>
<sequence>MDVLELSAVRRIVPELMETLQARVQILHRIRLLQPVGRRALAAAMGITERVLRAEVEFLRRQGLLVFNPAGMSLSEQGYALLEQLEGVLAAVEGRGELAQRLSRALGIPHVTVVQGDSDEEAWVKDTLGLQTALYLRETLTEGDVLAVTGGTTMSAVAEMMPAKGPRLRIRVVPARGGLGENVDIQANTIAARLAERLGGTSIMLHVPDQLSPETLEHLTSEPLVQERLQEVREATVVVHGIGDALTMARRRQLAAEELAVLRARGAVAEAFGYFFDAQGEAVHAMTTVGLRLEDLAQLRLVIAVAGGASKAKAIAAAAKAYRMDVLVTDEGAATTILADGVQHRTGGDES</sequence>
<dbReference type="PANTHER" id="PTHR34294">
    <property type="entry name" value="TRANSCRIPTIONAL REGULATOR-RELATED"/>
    <property type="match status" value="1"/>
</dbReference>
<evidence type="ECO:0000256" key="3">
    <source>
        <dbReference type="ARBA" id="ARBA00023125"/>
    </source>
</evidence>
<feature type="domain" description="CggR N-terminal DNA binding" evidence="6">
    <location>
        <begin position="20"/>
        <end position="88"/>
    </location>
</feature>
<dbReference type="InterPro" id="IPR007324">
    <property type="entry name" value="Sugar-bd_dom_put"/>
</dbReference>
<protein>
    <submittedName>
        <fullName evidence="7">Central glycolytic genes regulator</fullName>
    </submittedName>
</protein>
<dbReference type="EMBL" id="FPBV01000011">
    <property type="protein sequence ID" value="SFU88031.1"/>
    <property type="molecule type" value="Genomic_DNA"/>
</dbReference>
<dbReference type="Pfam" id="PF04198">
    <property type="entry name" value="Sugar-bind"/>
    <property type="match status" value="1"/>
</dbReference>
<proteinExistence type="inferred from homology"/>
<dbReference type="AlphaFoldDB" id="A0A1I7JS60"/>
<evidence type="ECO:0000256" key="1">
    <source>
        <dbReference type="ARBA" id="ARBA00010466"/>
    </source>
</evidence>
<accession>A0A1I7JS60</accession>
<dbReference type="InterPro" id="IPR048715">
    <property type="entry name" value="CggR_N"/>
</dbReference>
<evidence type="ECO:0000256" key="4">
    <source>
        <dbReference type="ARBA" id="ARBA00023163"/>
    </source>
</evidence>
<dbReference type="SUPFAM" id="SSF46785">
    <property type="entry name" value="Winged helix' DNA-binding domain"/>
    <property type="match status" value="1"/>
</dbReference>
<feature type="domain" description="Sugar-binding" evidence="5">
    <location>
        <begin position="93"/>
        <end position="339"/>
    </location>
</feature>
<dbReference type="Proteomes" id="UP000183508">
    <property type="component" value="Unassembled WGS sequence"/>
</dbReference>
<dbReference type="RefSeq" id="WP_342741617.1">
    <property type="nucleotide sequence ID" value="NZ_FPBV01000011.1"/>
</dbReference>
<keyword evidence="2" id="KW-0805">Transcription regulation</keyword>
<keyword evidence="8" id="KW-1185">Reference proteome</keyword>
<organism evidence="7 8">
    <name type="scientific">Alicyclobacillus macrosporangiidus</name>
    <dbReference type="NCBI Taxonomy" id="392015"/>
    <lineage>
        <taxon>Bacteria</taxon>
        <taxon>Bacillati</taxon>
        <taxon>Bacillota</taxon>
        <taxon>Bacilli</taxon>
        <taxon>Bacillales</taxon>
        <taxon>Alicyclobacillaceae</taxon>
        <taxon>Alicyclobacillus</taxon>
    </lineage>
</organism>
<evidence type="ECO:0000313" key="8">
    <source>
        <dbReference type="Proteomes" id="UP000183508"/>
    </source>
</evidence>
<keyword evidence="3" id="KW-0238">DNA-binding</keyword>
<dbReference type="Gene3D" id="3.40.50.1360">
    <property type="match status" value="1"/>
</dbReference>
<gene>
    <name evidence="7" type="ORF">SAMN05421543_11195</name>
</gene>
<dbReference type="PANTHER" id="PTHR34294:SF5">
    <property type="entry name" value="CENTRAL GLYCOLYTIC GENES REGULATOR"/>
    <property type="match status" value="1"/>
</dbReference>
<dbReference type="SUPFAM" id="SSF100950">
    <property type="entry name" value="NagB/RpiA/CoA transferase-like"/>
    <property type="match status" value="1"/>
</dbReference>
<evidence type="ECO:0000256" key="2">
    <source>
        <dbReference type="ARBA" id="ARBA00023015"/>
    </source>
</evidence>
<dbReference type="GO" id="GO:0003677">
    <property type="term" value="F:DNA binding"/>
    <property type="evidence" value="ECO:0007669"/>
    <property type="project" value="UniProtKB-KW"/>
</dbReference>
<evidence type="ECO:0000259" key="6">
    <source>
        <dbReference type="Pfam" id="PF21715"/>
    </source>
</evidence>
<dbReference type="GO" id="GO:0030246">
    <property type="term" value="F:carbohydrate binding"/>
    <property type="evidence" value="ECO:0007669"/>
    <property type="project" value="InterPro"/>
</dbReference>
<evidence type="ECO:0000313" key="7">
    <source>
        <dbReference type="EMBL" id="SFU88031.1"/>
    </source>
</evidence>
<dbReference type="InterPro" id="IPR036388">
    <property type="entry name" value="WH-like_DNA-bd_sf"/>
</dbReference>
<dbReference type="Gene3D" id="1.10.10.10">
    <property type="entry name" value="Winged helix-like DNA-binding domain superfamily/Winged helix DNA-binding domain"/>
    <property type="match status" value="1"/>
</dbReference>
<dbReference type="eggNOG" id="COG2390">
    <property type="taxonomic scope" value="Bacteria"/>
</dbReference>
<reference evidence="8" key="1">
    <citation type="submission" date="2016-10" db="EMBL/GenBank/DDBJ databases">
        <authorList>
            <person name="Varghese N."/>
        </authorList>
    </citation>
    <scope>NUCLEOTIDE SEQUENCE [LARGE SCALE GENOMIC DNA]</scope>
    <source>
        <strain evidence="8">DSM 17980</strain>
    </source>
</reference>
<evidence type="ECO:0000259" key="5">
    <source>
        <dbReference type="Pfam" id="PF04198"/>
    </source>
</evidence>
<comment type="similarity">
    <text evidence="1">Belongs to the SorC transcriptional regulatory family.</text>
</comment>
<dbReference type="STRING" id="392015.SAMN05421543_11195"/>
<keyword evidence="4" id="KW-0804">Transcription</keyword>
<dbReference type="InterPro" id="IPR036390">
    <property type="entry name" value="WH_DNA-bd_sf"/>
</dbReference>
<dbReference type="InterPro" id="IPR037171">
    <property type="entry name" value="NagB/RpiA_transferase-like"/>
</dbReference>